<evidence type="ECO:0000313" key="4">
    <source>
        <dbReference type="EMBL" id="KJZ70503.1"/>
    </source>
</evidence>
<dbReference type="SUPFAM" id="SSF51735">
    <property type="entry name" value="NAD(P)-binding Rossmann-fold domains"/>
    <property type="match status" value="1"/>
</dbReference>
<organism evidence="4 5">
    <name type="scientific">Hirsutella minnesotensis 3608</name>
    <dbReference type="NCBI Taxonomy" id="1043627"/>
    <lineage>
        <taxon>Eukaryota</taxon>
        <taxon>Fungi</taxon>
        <taxon>Dikarya</taxon>
        <taxon>Ascomycota</taxon>
        <taxon>Pezizomycotina</taxon>
        <taxon>Sordariomycetes</taxon>
        <taxon>Hypocreomycetidae</taxon>
        <taxon>Hypocreales</taxon>
        <taxon>Ophiocordycipitaceae</taxon>
        <taxon>Hirsutella</taxon>
    </lineage>
</organism>
<proteinExistence type="inferred from homology"/>
<dbReference type="InterPro" id="IPR050425">
    <property type="entry name" value="NAD(P)_dehydrat-like"/>
</dbReference>
<dbReference type="GO" id="GO:0016616">
    <property type="term" value="F:oxidoreductase activity, acting on the CH-OH group of donors, NAD or NADP as acceptor"/>
    <property type="evidence" value="ECO:0007669"/>
    <property type="project" value="TreeGrafter"/>
</dbReference>
<protein>
    <recommendedName>
        <fullName evidence="3">NAD-dependent epimerase/dehydratase domain-containing protein</fullName>
    </recommendedName>
</protein>
<dbReference type="Proteomes" id="UP000054481">
    <property type="component" value="Unassembled WGS sequence"/>
</dbReference>
<accession>A0A0F7ZS01</accession>
<name>A0A0F7ZS01_9HYPO</name>
<gene>
    <name evidence="4" type="ORF">HIM_10089</name>
</gene>
<sequence>MARDLVLLTGATGMIGFKTLALLLEAGYQVRAAVRNQAGFDKISALKPIASYASQLDSIIVPDITAPGAYNDAVKGVKYIVHVASPLATSPPEDATYDTHVIQPAIRGTVGILESASKASGIQRIVITASIASIASPASAHEGDVVDEQTRTANTQGPIRDDLSAYAASKALSFQAAKRFIAENKPSFDVIHILPVFVLGRDDTVTEAQNIAKGTNGLLMGPLLGRTLHAPLSGNSVHVDDVAKMHVLALDAKVKGNQDFLAASHPLEGIEWATALDIVKKHYPKEYEAGVFSADSVPKPVTNRRKVDSTKAQNTFGFKFKTFEEQVVSVVNHFLELSAGNKRGLVR</sequence>
<evidence type="ECO:0000256" key="2">
    <source>
        <dbReference type="ARBA" id="ARBA00023445"/>
    </source>
</evidence>
<dbReference type="Gene3D" id="3.40.50.720">
    <property type="entry name" value="NAD(P)-binding Rossmann-like Domain"/>
    <property type="match status" value="1"/>
</dbReference>
<dbReference type="InterPro" id="IPR036291">
    <property type="entry name" value="NAD(P)-bd_dom_sf"/>
</dbReference>
<dbReference type="AlphaFoldDB" id="A0A0F7ZS01"/>
<reference evidence="4 5" key="1">
    <citation type="journal article" date="2014" name="Genome Biol. Evol.">
        <title>Comparative genomics and transcriptomics analyses reveal divergent lifestyle features of nematode endoparasitic fungus Hirsutella minnesotensis.</title>
        <authorList>
            <person name="Lai Y."/>
            <person name="Liu K."/>
            <person name="Zhang X."/>
            <person name="Zhang X."/>
            <person name="Li K."/>
            <person name="Wang N."/>
            <person name="Shu C."/>
            <person name="Wu Y."/>
            <person name="Wang C."/>
            <person name="Bushley K.E."/>
            <person name="Xiang M."/>
            <person name="Liu X."/>
        </authorList>
    </citation>
    <scope>NUCLEOTIDE SEQUENCE [LARGE SCALE GENOMIC DNA]</scope>
    <source>
        <strain evidence="4 5">3608</strain>
    </source>
</reference>
<keyword evidence="1" id="KW-0560">Oxidoreductase</keyword>
<dbReference type="Pfam" id="PF01370">
    <property type="entry name" value="Epimerase"/>
    <property type="match status" value="1"/>
</dbReference>
<evidence type="ECO:0000313" key="5">
    <source>
        <dbReference type="Proteomes" id="UP000054481"/>
    </source>
</evidence>
<dbReference type="InterPro" id="IPR001509">
    <property type="entry name" value="Epimerase_deHydtase"/>
</dbReference>
<dbReference type="EMBL" id="KQ030621">
    <property type="protein sequence ID" value="KJZ70503.1"/>
    <property type="molecule type" value="Genomic_DNA"/>
</dbReference>
<comment type="similarity">
    <text evidence="2">Belongs to the NAD(P)-dependent epimerase/dehydratase family. Dihydroflavonol-4-reductase subfamily.</text>
</comment>
<evidence type="ECO:0000259" key="3">
    <source>
        <dbReference type="Pfam" id="PF01370"/>
    </source>
</evidence>
<dbReference type="PANTHER" id="PTHR10366:SF564">
    <property type="entry name" value="STEROL-4-ALPHA-CARBOXYLATE 3-DEHYDROGENASE, DECARBOXYLATING"/>
    <property type="match status" value="1"/>
</dbReference>
<keyword evidence="5" id="KW-1185">Reference proteome</keyword>
<feature type="domain" description="NAD-dependent epimerase/dehydratase" evidence="3">
    <location>
        <begin position="6"/>
        <end position="256"/>
    </location>
</feature>
<dbReference type="PANTHER" id="PTHR10366">
    <property type="entry name" value="NAD DEPENDENT EPIMERASE/DEHYDRATASE"/>
    <property type="match status" value="1"/>
</dbReference>
<evidence type="ECO:0000256" key="1">
    <source>
        <dbReference type="ARBA" id="ARBA00023002"/>
    </source>
</evidence>
<dbReference type="OrthoDB" id="2735536at2759"/>